<name>A0ABM1RBM6_CAMSA</name>
<accession>A0ABM1RBM6</accession>
<dbReference type="InterPro" id="IPR017972">
    <property type="entry name" value="Cyt_P450_CS"/>
</dbReference>
<evidence type="ECO:0000256" key="4">
    <source>
        <dbReference type="ARBA" id="ARBA00022617"/>
    </source>
</evidence>
<keyword evidence="5" id="KW-0812">Transmembrane</keyword>
<evidence type="ECO:0000313" key="13">
    <source>
        <dbReference type="RefSeq" id="XP_019096414.1"/>
    </source>
</evidence>
<keyword evidence="6 11" id="KW-0479">Metal-binding</keyword>
<evidence type="ECO:0000256" key="1">
    <source>
        <dbReference type="ARBA" id="ARBA00001971"/>
    </source>
</evidence>
<dbReference type="PANTHER" id="PTHR24298">
    <property type="entry name" value="FLAVONOID 3'-MONOOXYGENASE-RELATED"/>
    <property type="match status" value="1"/>
</dbReference>
<reference evidence="12" key="1">
    <citation type="journal article" date="2014" name="Nat. Commun.">
        <title>The emerging biofuel crop Camelina sativa retains a highly undifferentiated hexaploid genome structure.</title>
        <authorList>
            <person name="Kagale S."/>
            <person name="Koh C."/>
            <person name="Nixon J."/>
            <person name="Bollina V."/>
            <person name="Clarke W.E."/>
            <person name="Tuteja R."/>
            <person name="Spillane C."/>
            <person name="Robinson S.J."/>
            <person name="Links M.G."/>
            <person name="Clarke C."/>
            <person name="Higgins E.E."/>
            <person name="Huebert T."/>
            <person name="Sharpe A.G."/>
            <person name="Parkin I.A."/>
        </authorList>
    </citation>
    <scope>NUCLEOTIDE SEQUENCE [LARGE SCALE GENOMIC DNA]</scope>
    <source>
        <strain evidence="12">cv. DH55</strain>
    </source>
</reference>
<gene>
    <name evidence="13" type="primary">LOC104767668</name>
</gene>
<evidence type="ECO:0000256" key="2">
    <source>
        <dbReference type="ARBA" id="ARBA00004167"/>
    </source>
</evidence>
<dbReference type="InterPro" id="IPR036396">
    <property type="entry name" value="Cyt_P450_sf"/>
</dbReference>
<evidence type="ECO:0000256" key="8">
    <source>
        <dbReference type="ARBA" id="ARBA00023002"/>
    </source>
</evidence>
<sequence length="402" mass="46091">MVVSDRFNELLEKILVEHEKKLDEHHHQGMDLMDALLVAHRNEKAEHKITRNHIKSVIADLLFAGTDNSVKTTQWAMGEIINNPNVLERLRGEIDCVVGKTRLIQETDQQNLPCLQAVVKETIRLHPPGPFFVRFSKEGCNIRGFYVPEETSLVVNAYAVMRDPETWEDPLVFKPERFLASRTEKEEERREKDLLFAGTDNSVKTTQWAMGEIINNPNVLERLRGEIDCVVGKTRLIQETDQQNLPCLQAVVKETIRLHPPGPFFVRFSKEGCNIRGFYVPEETSLVVNAYAVMRDPETWEDPLVFKPERFLASRTEKEEERREKAIKYIPFGSGRRSCPGENLAYVIVGTAIGVMVQGFEWRRIKDEKKINMEEAVVGLSLTMVHPLKITPVSRTSNPLTF</sequence>
<dbReference type="GeneID" id="104767668"/>
<evidence type="ECO:0000256" key="3">
    <source>
        <dbReference type="ARBA" id="ARBA00010617"/>
    </source>
</evidence>
<organism evidence="12 13">
    <name type="scientific">Camelina sativa</name>
    <name type="common">False flax</name>
    <name type="synonym">Myagrum sativum</name>
    <dbReference type="NCBI Taxonomy" id="90675"/>
    <lineage>
        <taxon>Eukaryota</taxon>
        <taxon>Viridiplantae</taxon>
        <taxon>Streptophyta</taxon>
        <taxon>Embryophyta</taxon>
        <taxon>Tracheophyta</taxon>
        <taxon>Spermatophyta</taxon>
        <taxon>Magnoliopsida</taxon>
        <taxon>eudicotyledons</taxon>
        <taxon>Gunneridae</taxon>
        <taxon>Pentapetalae</taxon>
        <taxon>rosids</taxon>
        <taxon>malvids</taxon>
        <taxon>Brassicales</taxon>
        <taxon>Brassicaceae</taxon>
        <taxon>Camelineae</taxon>
        <taxon>Camelina</taxon>
    </lineage>
</organism>
<dbReference type="InterPro" id="IPR051103">
    <property type="entry name" value="Plant_metabolite_P450s"/>
</dbReference>
<dbReference type="Gene3D" id="1.10.630.10">
    <property type="entry name" value="Cytochrome P450"/>
    <property type="match status" value="2"/>
</dbReference>
<keyword evidence="4 11" id="KW-0349">Heme</keyword>
<evidence type="ECO:0000313" key="12">
    <source>
        <dbReference type="Proteomes" id="UP000694864"/>
    </source>
</evidence>
<dbReference type="RefSeq" id="XP_019096414.1">
    <property type="nucleotide sequence ID" value="XM_019240869.1"/>
</dbReference>
<dbReference type="InterPro" id="IPR002401">
    <property type="entry name" value="Cyt_P450_E_grp-I"/>
</dbReference>
<comment type="cofactor">
    <cofactor evidence="1">
        <name>heme</name>
        <dbReference type="ChEBI" id="CHEBI:30413"/>
    </cofactor>
</comment>
<comment type="subcellular location">
    <subcellularLocation>
        <location evidence="2">Membrane</location>
        <topology evidence="2">Single-pass membrane protein</topology>
    </subcellularLocation>
</comment>
<protein>
    <submittedName>
        <fullName evidence="13">Cytochrome P450 705A5-like</fullName>
    </submittedName>
</protein>
<dbReference type="PRINTS" id="PR00463">
    <property type="entry name" value="EP450I"/>
</dbReference>
<keyword evidence="8 11" id="KW-0560">Oxidoreductase</keyword>
<keyword evidence="10" id="KW-0472">Membrane</keyword>
<reference evidence="13" key="2">
    <citation type="submission" date="2025-08" db="UniProtKB">
        <authorList>
            <consortium name="RefSeq"/>
        </authorList>
    </citation>
    <scope>IDENTIFICATION</scope>
    <source>
        <tissue evidence="13">Leaf</tissue>
    </source>
</reference>
<keyword evidence="9 11" id="KW-0503">Monooxygenase</keyword>
<evidence type="ECO:0000256" key="7">
    <source>
        <dbReference type="ARBA" id="ARBA00022989"/>
    </source>
</evidence>
<dbReference type="Pfam" id="PF00067">
    <property type="entry name" value="p450"/>
    <property type="match status" value="2"/>
</dbReference>
<keyword evidence="7" id="KW-1133">Transmembrane helix</keyword>
<comment type="similarity">
    <text evidence="3 11">Belongs to the cytochrome P450 family.</text>
</comment>
<dbReference type="PRINTS" id="PR00385">
    <property type="entry name" value="P450"/>
</dbReference>
<evidence type="ECO:0000256" key="5">
    <source>
        <dbReference type="ARBA" id="ARBA00022692"/>
    </source>
</evidence>
<dbReference type="Proteomes" id="UP000694864">
    <property type="component" value="Chromosome 19"/>
</dbReference>
<keyword evidence="11" id="KW-0408">Iron</keyword>
<proteinExistence type="inferred from homology"/>
<evidence type="ECO:0000256" key="10">
    <source>
        <dbReference type="ARBA" id="ARBA00023136"/>
    </source>
</evidence>
<evidence type="ECO:0000256" key="11">
    <source>
        <dbReference type="RuleBase" id="RU000461"/>
    </source>
</evidence>
<dbReference type="PANTHER" id="PTHR24298:SF819">
    <property type="entry name" value="CYTOCHROME P450, FAMILY 705, SUBFAMILY A, POLYPEPTIDE 15-RELATED"/>
    <property type="match status" value="1"/>
</dbReference>
<evidence type="ECO:0000256" key="6">
    <source>
        <dbReference type="ARBA" id="ARBA00022723"/>
    </source>
</evidence>
<keyword evidence="12" id="KW-1185">Reference proteome</keyword>
<dbReference type="InterPro" id="IPR001128">
    <property type="entry name" value="Cyt_P450"/>
</dbReference>
<evidence type="ECO:0000256" key="9">
    <source>
        <dbReference type="ARBA" id="ARBA00023033"/>
    </source>
</evidence>
<dbReference type="SUPFAM" id="SSF48264">
    <property type="entry name" value="Cytochrome P450"/>
    <property type="match status" value="2"/>
</dbReference>
<dbReference type="PROSITE" id="PS00086">
    <property type="entry name" value="CYTOCHROME_P450"/>
    <property type="match status" value="1"/>
</dbReference>